<feature type="domain" description="Transposase IS204/IS1001/IS1096/IS1165 DDE" evidence="1">
    <location>
        <begin position="162"/>
        <end position="400"/>
    </location>
</feature>
<dbReference type="PANTHER" id="PTHR33498">
    <property type="entry name" value="TRANSPOSASE FOR INSERTION SEQUENCE ELEMENT IS1557"/>
    <property type="match status" value="1"/>
</dbReference>
<reference evidence="4 5" key="1">
    <citation type="journal article" date="2016" name="Nat. Commun.">
        <title>Thousands of microbial genomes shed light on interconnected biogeochemical processes in an aquifer system.</title>
        <authorList>
            <person name="Anantharaman K."/>
            <person name="Brown C.T."/>
            <person name="Hug L.A."/>
            <person name="Sharon I."/>
            <person name="Castelle C.J."/>
            <person name="Probst A.J."/>
            <person name="Thomas B.C."/>
            <person name="Singh A."/>
            <person name="Wilkins M.J."/>
            <person name="Karaoz U."/>
            <person name="Brodie E.L."/>
            <person name="Williams K.H."/>
            <person name="Hubbard S.S."/>
            <person name="Banfield J.F."/>
        </authorList>
    </citation>
    <scope>NUCLEOTIDE SEQUENCE [LARGE SCALE GENOMIC DNA]</scope>
</reference>
<evidence type="ECO:0000259" key="3">
    <source>
        <dbReference type="Pfam" id="PF14690"/>
    </source>
</evidence>
<dbReference type="AlphaFoldDB" id="A0A1F5TB17"/>
<dbReference type="InterPro" id="IPR047951">
    <property type="entry name" value="Transpos_ISL3"/>
</dbReference>
<dbReference type="Pfam" id="PF13542">
    <property type="entry name" value="HTH_Tnp_ISL3"/>
    <property type="match status" value="1"/>
</dbReference>
<name>A0A1F5TB17_9BACT</name>
<accession>A0A1F5TB17</accession>
<evidence type="ECO:0000313" key="4">
    <source>
        <dbReference type="EMBL" id="OGF36157.1"/>
    </source>
</evidence>
<dbReference type="NCBIfam" id="NF033550">
    <property type="entry name" value="transpos_ISL3"/>
    <property type="match status" value="1"/>
</dbReference>
<dbReference type="Pfam" id="PF14690">
    <property type="entry name" value="Zn_ribbon_ISL3"/>
    <property type="match status" value="1"/>
</dbReference>
<feature type="domain" description="Transposase IS204/IS1001/IS1096/IS1165 helix-turn-helix" evidence="2">
    <location>
        <begin position="97"/>
        <end position="146"/>
    </location>
</feature>
<dbReference type="Proteomes" id="UP000178656">
    <property type="component" value="Unassembled WGS sequence"/>
</dbReference>
<protein>
    <submittedName>
        <fullName evidence="4">Transposase</fullName>
    </submittedName>
</protein>
<evidence type="ECO:0000313" key="5">
    <source>
        <dbReference type="Proteomes" id="UP000178656"/>
    </source>
</evidence>
<comment type="caution">
    <text evidence="4">The sequence shown here is derived from an EMBL/GenBank/DDBJ whole genome shotgun (WGS) entry which is preliminary data.</text>
</comment>
<dbReference type="EMBL" id="MFGM01000038">
    <property type="protein sequence ID" value="OGF36157.1"/>
    <property type="molecule type" value="Genomic_DNA"/>
</dbReference>
<dbReference type="InterPro" id="IPR032877">
    <property type="entry name" value="Transposase_HTH"/>
</dbReference>
<dbReference type="InterPro" id="IPR029261">
    <property type="entry name" value="Transposase_Znf"/>
</dbReference>
<proteinExistence type="predicted"/>
<evidence type="ECO:0000259" key="1">
    <source>
        <dbReference type="Pfam" id="PF01610"/>
    </source>
</evidence>
<dbReference type="PANTHER" id="PTHR33498:SF1">
    <property type="entry name" value="TRANSPOSASE FOR INSERTION SEQUENCE ELEMENT IS1557"/>
    <property type="match status" value="1"/>
</dbReference>
<sequence length="411" mass="46979">MINTQTLSNHYEQMLNLTKPWTVSAVDLDTVNLRLTIRVGTIQGEKLPCPTCGRPCSMEDHREERAWRHLDTMQFETGIVCRTPRISCPEHGILSADVPWAGAYSRFTELFERFAIDVLKAAQSVKAAAGILRLSWDQIHEIRKRAVERGLARRKDETIKHLGIDEKNFLKGHSYVSLITDLDQGRVLDLAPDRDEAGAQSLLNSALSASQKESVEAVAMDMWPAFMKATTDSIPKATIVHDKYHVATYLGKAVDMVRRKENSHMIKDGINTLKGTKYLWLTNPDIWSDKDKASFRQLAIDELKVGRAWALKELFKHFWNYRYVGAAETFFRRWYFRATHSRLKPMIDTAKTLKRHLCGILAYLKHRITNAVTEGLNSKIQIIKSNASGFRNFQNYRAAILFHCGKLSLYP</sequence>
<dbReference type="Pfam" id="PF01610">
    <property type="entry name" value="DDE_Tnp_ISL3"/>
    <property type="match status" value="1"/>
</dbReference>
<gene>
    <name evidence="4" type="ORF">A2482_02710</name>
</gene>
<dbReference type="InterPro" id="IPR002560">
    <property type="entry name" value="Transposase_DDE"/>
</dbReference>
<evidence type="ECO:0000259" key="2">
    <source>
        <dbReference type="Pfam" id="PF13542"/>
    </source>
</evidence>
<organism evidence="4 5">
    <name type="scientific">Candidatus Falkowbacteria bacterium RIFOXYC2_FULL_48_21</name>
    <dbReference type="NCBI Taxonomy" id="1798005"/>
    <lineage>
        <taxon>Bacteria</taxon>
        <taxon>Candidatus Falkowiibacteriota</taxon>
    </lineage>
</organism>
<feature type="domain" description="Transposase IS204/IS1001/IS1096/IS1165 zinc-finger" evidence="3">
    <location>
        <begin position="49"/>
        <end position="91"/>
    </location>
</feature>